<evidence type="ECO:0000256" key="1">
    <source>
        <dbReference type="SAM" id="MobiDB-lite"/>
    </source>
</evidence>
<protein>
    <submittedName>
        <fullName evidence="2">DUF948 domain-containing protein</fullName>
    </submittedName>
</protein>
<sequence length="196" mass="21109">MTDPLFWLGLSFLLVCVSIILLLLAALPALQSVGRAARSVEKLADTLARELPPTLQAIRLTGMEISDLTDDVNQGVQSAGKVVKQVDESISSAKKQAKRAQVSTQSLIVGVKAAWKTFRSLPSSSSGGSRSLERLPPSKRRPLDLRKKTSNQSNTSSSNQGAMDPYVDSFEESSQSYPSAEKSSRSINNASNQTDI</sequence>
<reference evidence="2" key="1">
    <citation type="submission" date="2024-07" db="EMBL/GenBank/DDBJ databases">
        <authorList>
            <person name="Kim Y.J."/>
            <person name="Jeong J.Y."/>
        </authorList>
    </citation>
    <scope>NUCLEOTIDE SEQUENCE</scope>
    <source>
        <strain evidence="2">GIHE-MW2</strain>
    </source>
</reference>
<feature type="region of interest" description="Disordered" evidence="1">
    <location>
        <begin position="119"/>
        <end position="196"/>
    </location>
</feature>
<feature type="compositionally biased region" description="Low complexity" evidence="1">
    <location>
        <begin position="119"/>
        <end position="130"/>
    </location>
</feature>
<dbReference type="RefSeq" id="WP_072160880.1">
    <property type="nucleotide sequence ID" value="NZ_CP159837.1"/>
</dbReference>
<organism evidence="2">
    <name type="scientific">Planktothricoides raciborskii GIHE-MW2</name>
    <dbReference type="NCBI Taxonomy" id="2792601"/>
    <lineage>
        <taxon>Bacteria</taxon>
        <taxon>Bacillati</taxon>
        <taxon>Cyanobacteriota</taxon>
        <taxon>Cyanophyceae</taxon>
        <taxon>Oscillatoriophycideae</taxon>
        <taxon>Oscillatoriales</taxon>
        <taxon>Oscillatoriaceae</taxon>
        <taxon>Planktothricoides</taxon>
    </lineage>
</organism>
<accession>A0AAU8JC66</accession>
<proteinExistence type="predicted"/>
<name>A0AAU8JC66_9CYAN</name>
<dbReference type="EMBL" id="CP159837">
    <property type="protein sequence ID" value="XCM36788.1"/>
    <property type="molecule type" value="Genomic_DNA"/>
</dbReference>
<dbReference type="AlphaFoldDB" id="A0AAU8JC66"/>
<feature type="compositionally biased region" description="Polar residues" evidence="1">
    <location>
        <begin position="185"/>
        <end position="196"/>
    </location>
</feature>
<dbReference type="PANTHER" id="PTHR33825:SF5">
    <property type="entry name" value="TRANSMEMBRANE PROTEIN"/>
    <property type="match status" value="1"/>
</dbReference>
<gene>
    <name evidence="2" type="ORF">ABWT76_005569</name>
</gene>
<evidence type="ECO:0000313" key="2">
    <source>
        <dbReference type="EMBL" id="XCM36788.1"/>
    </source>
</evidence>
<feature type="compositionally biased region" description="Low complexity" evidence="1">
    <location>
        <begin position="150"/>
        <end position="160"/>
    </location>
</feature>
<dbReference type="PANTHER" id="PTHR33825">
    <property type="entry name" value="CHITINASE-LIKE PROTEIN"/>
    <property type="match status" value="1"/>
</dbReference>